<dbReference type="GO" id="GO:0000479">
    <property type="term" value="P:endonucleolytic cleavage of tricistronic rRNA transcript (SSU-rRNA, 5.8S rRNA, LSU-rRNA)"/>
    <property type="evidence" value="ECO:0007669"/>
    <property type="project" value="TreeGrafter"/>
</dbReference>
<evidence type="ECO:0000313" key="3">
    <source>
        <dbReference type="EMBL" id="MBX25314.1"/>
    </source>
</evidence>
<dbReference type="GO" id="GO:0005634">
    <property type="term" value="C:nucleus"/>
    <property type="evidence" value="ECO:0007669"/>
    <property type="project" value="InterPro"/>
</dbReference>
<reference evidence="3" key="1">
    <citation type="submission" date="2018-02" db="EMBL/GenBank/DDBJ databases">
        <title>Rhizophora mucronata_Transcriptome.</title>
        <authorList>
            <person name="Meera S.P."/>
            <person name="Sreeshan A."/>
            <person name="Augustine A."/>
        </authorList>
    </citation>
    <scope>NUCLEOTIDE SEQUENCE</scope>
    <source>
        <tissue evidence="3">Leaf</tissue>
    </source>
</reference>
<sequence length="374" mass="42205">MKFSPLSWRTSHPYVLVDRFEDVTPPERVQMNSKCDRNVTFYGYLRGCNLKKGTKVHVAGVGDYSLAGVTALADPCPLPSAAKKKGLRDKEKLFYGPMSGLGDLLYDKDAVYININDHFVQFSQVDNNEDGEKANKGKHRDVGEVLVKSLQNTKYSIDEKLEKSFINLFSKKLAASSEAQNDVKDNRAPVEQTHNIEPMRLAQESSDEDLDDLDSSDQDEAVQKNDASLEQSNLSSHLKEQVEFHGGRLRRKTLFKSEIDDKDLEDFDDGSEDDDGDDEDSDDQPSYGSDNSEEDGEDQEEDEDDMGSVLKWKSTISRQYTNLMQLVYGKLATVPPTLTHDKLDDSDDEEKGDDFFRPKGGTNKVCDINFDNHW</sequence>
<dbReference type="GO" id="GO:0003924">
    <property type="term" value="F:GTPase activity"/>
    <property type="evidence" value="ECO:0007669"/>
    <property type="project" value="TreeGrafter"/>
</dbReference>
<dbReference type="AlphaFoldDB" id="A0A2P2M530"/>
<feature type="compositionally biased region" description="Polar residues" evidence="1">
    <location>
        <begin position="225"/>
        <end position="236"/>
    </location>
</feature>
<dbReference type="PANTHER" id="PTHR12858">
    <property type="entry name" value="RIBOSOME BIOGENESIS PROTEIN"/>
    <property type="match status" value="1"/>
</dbReference>
<dbReference type="EMBL" id="GGEC01044830">
    <property type="protein sequence ID" value="MBX25314.1"/>
    <property type="molecule type" value="Transcribed_RNA"/>
</dbReference>
<feature type="compositionally biased region" description="Acidic residues" evidence="1">
    <location>
        <begin position="262"/>
        <end position="283"/>
    </location>
</feature>
<feature type="domain" description="AARP2CN" evidence="2">
    <location>
        <begin position="1"/>
        <end position="76"/>
    </location>
</feature>
<dbReference type="InterPro" id="IPR039761">
    <property type="entry name" value="Bms1/Tsr1"/>
</dbReference>
<feature type="region of interest" description="Disordered" evidence="1">
    <location>
        <begin position="262"/>
        <end position="310"/>
    </location>
</feature>
<feature type="region of interest" description="Disordered" evidence="1">
    <location>
        <begin position="177"/>
        <end position="242"/>
    </location>
</feature>
<proteinExistence type="predicted"/>
<dbReference type="GO" id="GO:0030686">
    <property type="term" value="C:90S preribosome"/>
    <property type="evidence" value="ECO:0007669"/>
    <property type="project" value="TreeGrafter"/>
</dbReference>
<feature type="compositionally biased region" description="Acidic residues" evidence="1">
    <location>
        <begin position="291"/>
        <end position="306"/>
    </location>
</feature>
<organism evidence="3">
    <name type="scientific">Rhizophora mucronata</name>
    <name type="common">Asiatic mangrove</name>
    <dbReference type="NCBI Taxonomy" id="61149"/>
    <lineage>
        <taxon>Eukaryota</taxon>
        <taxon>Viridiplantae</taxon>
        <taxon>Streptophyta</taxon>
        <taxon>Embryophyta</taxon>
        <taxon>Tracheophyta</taxon>
        <taxon>Spermatophyta</taxon>
        <taxon>Magnoliopsida</taxon>
        <taxon>eudicotyledons</taxon>
        <taxon>Gunneridae</taxon>
        <taxon>Pentapetalae</taxon>
        <taxon>rosids</taxon>
        <taxon>fabids</taxon>
        <taxon>Malpighiales</taxon>
        <taxon>Rhizophoraceae</taxon>
        <taxon>Rhizophora</taxon>
    </lineage>
</organism>
<feature type="compositionally biased region" description="Acidic residues" evidence="1">
    <location>
        <begin position="205"/>
        <end position="220"/>
    </location>
</feature>
<evidence type="ECO:0000259" key="2">
    <source>
        <dbReference type="SMART" id="SM00785"/>
    </source>
</evidence>
<accession>A0A2P2M530</accession>
<dbReference type="GO" id="GO:0034511">
    <property type="term" value="F:U3 snoRNA binding"/>
    <property type="evidence" value="ECO:0007669"/>
    <property type="project" value="TreeGrafter"/>
</dbReference>
<dbReference type="PANTHER" id="PTHR12858:SF2">
    <property type="entry name" value="RIBOSOME BIOGENESIS PROTEIN BMS1 HOMOLOG"/>
    <property type="match status" value="1"/>
</dbReference>
<name>A0A2P2M530_RHIMU</name>
<protein>
    <submittedName>
        <fullName evidence="3">Ribosome biogenesis protein BMS1 homolog isoform X1</fullName>
    </submittedName>
</protein>
<dbReference type="GO" id="GO:0000462">
    <property type="term" value="P:maturation of SSU-rRNA from tricistronic rRNA transcript (SSU-rRNA, 5.8S rRNA, LSU-rRNA)"/>
    <property type="evidence" value="ECO:0007669"/>
    <property type="project" value="TreeGrafter"/>
</dbReference>
<dbReference type="GO" id="GO:0005525">
    <property type="term" value="F:GTP binding"/>
    <property type="evidence" value="ECO:0007669"/>
    <property type="project" value="TreeGrafter"/>
</dbReference>
<evidence type="ECO:0000256" key="1">
    <source>
        <dbReference type="SAM" id="MobiDB-lite"/>
    </source>
</evidence>
<dbReference type="SMART" id="SM00785">
    <property type="entry name" value="AARP2CN"/>
    <property type="match status" value="1"/>
</dbReference>
<dbReference type="Pfam" id="PF08142">
    <property type="entry name" value="AARP2CN"/>
    <property type="match status" value="1"/>
</dbReference>
<dbReference type="InterPro" id="IPR012948">
    <property type="entry name" value="AARP2CN"/>
</dbReference>